<dbReference type="SUPFAM" id="SSF54427">
    <property type="entry name" value="NTF2-like"/>
    <property type="match status" value="1"/>
</dbReference>
<keyword evidence="3" id="KW-1185">Reference proteome</keyword>
<dbReference type="EMBL" id="AP024448">
    <property type="protein sequence ID" value="BCS28117.1"/>
    <property type="molecule type" value="Genomic_DNA"/>
</dbReference>
<dbReference type="InterPro" id="IPR037401">
    <property type="entry name" value="SnoaL-like"/>
</dbReference>
<organism evidence="2 3">
    <name type="scientific">Aspergillus puulaauensis</name>
    <dbReference type="NCBI Taxonomy" id="1220207"/>
    <lineage>
        <taxon>Eukaryota</taxon>
        <taxon>Fungi</taxon>
        <taxon>Dikarya</taxon>
        <taxon>Ascomycota</taxon>
        <taxon>Pezizomycotina</taxon>
        <taxon>Eurotiomycetes</taxon>
        <taxon>Eurotiomycetidae</taxon>
        <taxon>Eurotiales</taxon>
        <taxon>Aspergillaceae</taxon>
        <taxon>Aspergillus</taxon>
    </lineage>
</organism>
<feature type="domain" description="SnoaL-like" evidence="1">
    <location>
        <begin position="30"/>
        <end position="156"/>
    </location>
</feature>
<gene>
    <name evidence="2" type="ORF">APUU_61165S</name>
</gene>
<dbReference type="Pfam" id="PF13577">
    <property type="entry name" value="SnoaL_4"/>
    <property type="match status" value="1"/>
</dbReference>
<dbReference type="AlphaFoldDB" id="A0A7R7XUS0"/>
<dbReference type="GeneID" id="64978114"/>
<evidence type="ECO:0000259" key="1">
    <source>
        <dbReference type="Pfam" id="PF13577"/>
    </source>
</evidence>
<name>A0A7R7XUS0_9EURO</name>
<dbReference type="InterPro" id="IPR032710">
    <property type="entry name" value="NTF2-like_dom_sf"/>
</dbReference>
<accession>A0A7R7XUS0</accession>
<evidence type="ECO:0000313" key="2">
    <source>
        <dbReference type="EMBL" id="BCS28117.1"/>
    </source>
</evidence>
<dbReference type="Gene3D" id="3.10.450.50">
    <property type="match status" value="1"/>
</dbReference>
<evidence type="ECO:0000313" key="3">
    <source>
        <dbReference type="Proteomes" id="UP000654913"/>
    </source>
</evidence>
<reference evidence="2" key="2">
    <citation type="submission" date="2021-02" db="EMBL/GenBank/DDBJ databases">
        <title>Aspergillus puulaauensis MK2 genome sequence.</title>
        <authorList>
            <person name="Futagami T."/>
            <person name="Mori K."/>
            <person name="Kadooka C."/>
            <person name="Tanaka T."/>
        </authorList>
    </citation>
    <scope>NUCLEOTIDE SEQUENCE</scope>
    <source>
        <strain evidence="2">MK2</strain>
    </source>
</reference>
<protein>
    <recommendedName>
        <fullName evidence="1">SnoaL-like domain-containing protein</fullName>
    </recommendedName>
</protein>
<dbReference type="Proteomes" id="UP000654913">
    <property type="component" value="Chromosome 6"/>
</dbReference>
<sequence length="238" mass="27167">MASKAHRNTYNVPAQDPERVHGNYINGTTEEILARQCITELCKGWPVYRDFSEWHNFRSLFTRGAAYVWTAWSGPLPIDEFISASIQGRAHGDFIAHRETGTLANVNLSKGRGIGKMKATVTQRFTIQGIPVDIDCDCRFIFFCRLEDGGWKVQYVRVFYEKDKVVPVDGKTVPEFPKDVLAKYTPGYQYLAAAQHALGHEVLKNLPDACNEGFFKMYDAMADWLEGRDVDLFWDKKQ</sequence>
<dbReference type="OrthoDB" id="2533647at2759"/>
<proteinExistence type="predicted"/>
<dbReference type="KEGG" id="apuu:APUU_61165S"/>
<dbReference type="RefSeq" id="XP_041560303.1">
    <property type="nucleotide sequence ID" value="XM_041694476.1"/>
</dbReference>
<reference evidence="2" key="1">
    <citation type="submission" date="2021-01" db="EMBL/GenBank/DDBJ databases">
        <authorList>
            <consortium name="Aspergillus puulaauensis MK2 genome sequencing consortium"/>
            <person name="Kazuki M."/>
            <person name="Futagami T."/>
        </authorList>
    </citation>
    <scope>NUCLEOTIDE SEQUENCE</scope>
    <source>
        <strain evidence="2">MK2</strain>
    </source>
</reference>